<dbReference type="EMBL" id="AM039952">
    <property type="protein sequence ID" value="CAJ22694.1"/>
    <property type="molecule type" value="Genomic_DNA"/>
</dbReference>
<dbReference type="AlphaFoldDB" id="Q3BWR9"/>
<evidence type="ECO:0000313" key="2">
    <source>
        <dbReference type="Proteomes" id="UP000007069"/>
    </source>
</evidence>
<name>Q3BWR9_XANE5</name>
<protein>
    <submittedName>
        <fullName evidence="1">Uncharacterized protein</fullName>
    </submittedName>
</protein>
<accession>Q3BWR9</accession>
<dbReference type="KEGG" id="xcv:XCV1063"/>
<proteinExistence type="predicted"/>
<reference evidence="1 2" key="1">
    <citation type="journal article" date="2005" name="J. Bacteriol.">
        <title>Insights into genome plasticity and pathogenicity of the plant pathogenic Bacterium Xanthomonas campestris pv. vesicatoria revealed by the complete genome sequence.</title>
        <authorList>
            <person name="Thieme F."/>
            <person name="Koebnik R."/>
            <person name="Bekel T."/>
            <person name="Berger C."/>
            <person name="Boch J."/>
            <person name="Buettner D."/>
            <person name="Caldana C."/>
            <person name="Gaigalat L."/>
            <person name="Goesmann A."/>
            <person name="Kay S."/>
            <person name="Kirchner O."/>
            <person name="Lanz C."/>
            <person name="Linke B."/>
            <person name="McHardy A.C."/>
            <person name="Meyer F."/>
            <person name="Mittenhuber G."/>
            <person name="Nies D.H."/>
            <person name="Niesbach-Kloesgen U."/>
            <person name="Patschkowski T."/>
            <person name="Rueckert C."/>
            <person name="Rupp O."/>
            <person name="Schneicker S."/>
            <person name="Schuster S.C."/>
            <person name="Vorhoelter F.J."/>
            <person name="Weber E."/>
            <person name="Puehler A."/>
            <person name="Bonas U."/>
            <person name="Bartels D."/>
            <person name="Kaiser O."/>
        </authorList>
    </citation>
    <scope>NUCLEOTIDE SEQUENCE [LARGE SCALE GENOMIC DNA]</scope>
    <source>
        <strain evidence="1 2">85-10</strain>
    </source>
</reference>
<organism evidence="2">
    <name type="scientific">Xanthomonas euvesicatoria pv. vesicatoria (strain 85-10)</name>
    <name type="common">Xanthomonas campestris pv. vesicatoria</name>
    <dbReference type="NCBI Taxonomy" id="316273"/>
    <lineage>
        <taxon>Bacteria</taxon>
        <taxon>Pseudomonadati</taxon>
        <taxon>Pseudomonadota</taxon>
        <taxon>Gammaproteobacteria</taxon>
        <taxon>Lysobacterales</taxon>
        <taxon>Lysobacteraceae</taxon>
        <taxon>Xanthomonas</taxon>
    </lineage>
</organism>
<dbReference type="Proteomes" id="UP000007069">
    <property type="component" value="Chromosome"/>
</dbReference>
<gene>
    <name evidence="1" type="ordered locus">XCV1063</name>
</gene>
<evidence type="ECO:0000313" key="1">
    <source>
        <dbReference type="EMBL" id="CAJ22694.1"/>
    </source>
</evidence>
<sequence length="146" mass="16550">MHARTPMTPHTPRHAPQLGAHLHVMANEARIDARDAMHEDMAAFAICTDADAARCPRHRRGSTQPIAWRTQSSPCASIRRATQDRRIVREDGLCSFDTRLQHALFQYDCALVPIRELLESHPGIGKHHRNIIFRCNNLHSVQCHAP</sequence>
<dbReference type="HOGENOM" id="CLU_1776734_0_0_6"/>